<dbReference type="Pfam" id="PF00211">
    <property type="entry name" value="Guanylate_cyc"/>
    <property type="match status" value="1"/>
</dbReference>
<organism evidence="21 22">
    <name type="scientific">Dermatophagoides pteronyssinus</name>
    <name type="common">European house dust mite</name>
    <dbReference type="NCBI Taxonomy" id="6956"/>
    <lineage>
        <taxon>Eukaryota</taxon>
        <taxon>Metazoa</taxon>
        <taxon>Ecdysozoa</taxon>
        <taxon>Arthropoda</taxon>
        <taxon>Chelicerata</taxon>
        <taxon>Arachnida</taxon>
        <taxon>Acari</taxon>
        <taxon>Acariformes</taxon>
        <taxon>Sarcoptiformes</taxon>
        <taxon>Astigmata</taxon>
        <taxon>Psoroptidia</taxon>
        <taxon>Analgoidea</taxon>
        <taxon>Pyroglyphidae</taxon>
        <taxon>Dermatophagoidinae</taxon>
        <taxon>Dermatophagoides</taxon>
    </lineage>
</organism>
<evidence type="ECO:0000256" key="12">
    <source>
        <dbReference type="ARBA" id="ARBA00023180"/>
    </source>
</evidence>
<dbReference type="SUPFAM" id="SSF56112">
    <property type="entry name" value="Protein kinase-like (PK-like)"/>
    <property type="match status" value="1"/>
</dbReference>
<dbReference type="InterPro" id="IPR001170">
    <property type="entry name" value="ANPR/GUC"/>
</dbReference>
<sequence length="1128" mass="129486">MYNQFIIIITILISSLFFESSINVQYPFQSQRFNNNQNFVYNHNNNNVSNHNVEHHQSNHQIDDQSNHIETINTMNHDSSNPIYLIHPIHNVTVLMIISNQNELPVHYETLKPTMELALDDVRMKYPHLNFNLITRRDHHDCESNLLGAIVAEHYFKDKIDALIGPICTKGLEQVARLASYWRLPLMTAGGVGLQFSDKSIYKTLTRVSFSLEKVALFFIKILQDHDWHHISLIVDEKDSQSFMIRTSIETALKDLSDYEIFLDKQIISNKIHQDETLYDKYLLQAKKSARVFFFMTDTDMTRTLLIHAYDLDMINDYAFFGLQLLNDGDENFGWYKQGDKNNRKAKIMWDSFMTISVHVPTSPEYSLFVSKAFRKASDEFDGITDKNINPLLAALYDSFCFYAWAYNKSISANNNITNDNKNKGIINRYLWNNVYQNGLTGEIFLNENGDRELDYTLNDFDSETGMMRPVMTFYGRKQLIKRVDGIRIRWPNDSIAPSDFPFCGFDDLAEHCQHKVGPLAIILILCTIFSSLTLISSIAAYLIIKKIRSENDLHSNWWQVHYEEITFPNEQAGKKSSLSIGTFDGDGTKSDRTSVMTRSVTQVSATHSLTSAFGRLGPVLVGYCRGLRVAYKPLDIKKLSINRKMLIELTNMRDLMHENLVKFIGLCIEENNIGVVTELMMKGSLRDILDADKMQIDWPFRYSIISDIIEGMIYLHNSSFQYHGRLKSTNCLIDGRFMVKIGDYGLRTLYKQIGKEADFNPRSLFWTAPEHLRSPDPYNIGSQKGDIYSFGIILQEVITRCEPFETSTEDKNSLEPTEILDRVKMGGEVPFRPVVNCEDCPRNLIKLMETCWSENPENRPEFVKIKPYFKKISKGLTSTNFLDNLLKRMEQYTENLEKIVEEKTAIVIEEKNRADELLYQILPQFVADELKSGRHCVPESFESVTIFHSDIVGFTTISSQSNPMQVVNLLNNLYTCFDGTIGYFDAFKFETIGDAYMVASGLPIRNGNNHAKEIAMMALKLSKVVETFRIPHLPKTKLKLRIGINSGPCDAGVVGSKMPKYIVFGETVNIATKLEYHGEPMKIHISETTKNLLDTFNCFGITERGKIDIKDKGEFTTYWLDSTTEPL</sequence>
<dbReference type="PROSITE" id="PS50011">
    <property type="entry name" value="PROTEIN_KINASE_DOM"/>
    <property type="match status" value="1"/>
</dbReference>
<evidence type="ECO:0000256" key="10">
    <source>
        <dbReference type="ARBA" id="ARBA00023136"/>
    </source>
</evidence>
<name>A0A6P6Y6M2_DERPT</name>
<dbReference type="RefSeq" id="XP_027201053.1">
    <property type="nucleotide sequence ID" value="XM_027345252.1"/>
</dbReference>
<evidence type="ECO:0000256" key="6">
    <source>
        <dbReference type="ARBA" id="ARBA00022729"/>
    </source>
</evidence>
<keyword evidence="4" id="KW-1003">Cell membrane</keyword>
<dbReference type="CDD" id="cd06352">
    <property type="entry name" value="PBP1_NPR_GC-like"/>
    <property type="match status" value="1"/>
</dbReference>
<evidence type="ECO:0000256" key="15">
    <source>
        <dbReference type="RuleBase" id="RU000405"/>
    </source>
</evidence>
<evidence type="ECO:0000256" key="18">
    <source>
        <dbReference type="SAM" id="SignalP"/>
    </source>
</evidence>
<dbReference type="AlphaFoldDB" id="A0A6P6Y6M2"/>
<dbReference type="GO" id="GO:0005886">
    <property type="term" value="C:plasma membrane"/>
    <property type="evidence" value="ECO:0007669"/>
    <property type="project" value="UniProtKB-SubCell"/>
</dbReference>
<dbReference type="GO" id="GO:0004383">
    <property type="term" value="F:guanylate cyclase activity"/>
    <property type="evidence" value="ECO:0007669"/>
    <property type="project" value="UniProtKB-EC"/>
</dbReference>
<protein>
    <recommendedName>
        <fullName evidence="3 16">Guanylate cyclase</fullName>
        <ecNumber evidence="3 16">4.6.1.2</ecNumber>
    </recommendedName>
</protein>
<dbReference type="Proteomes" id="UP000515146">
    <property type="component" value="Unplaced"/>
</dbReference>
<dbReference type="GO" id="GO:0035556">
    <property type="term" value="P:intracellular signal transduction"/>
    <property type="evidence" value="ECO:0007669"/>
    <property type="project" value="InterPro"/>
</dbReference>
<dbReference type="PANTHER" id="PTHR11920:SF494">
    <property type="entry name" value="ATRIAL NATRIURETIC PEPTIDE RECEPTOR 2"/>
    <property type="match status" value="1"/>
</dbReference>
<keyword evidence="13 15" id="KW-0456">Lyase</keyword>
<evidence type="ECO:0000256" key="3">
    <source>
        <dbReference type="ARBA" id="ARBA00012202"/>
    </source>
</evidence>
<evidence type="ECO:0000256" key="9">
    <source>
        <dbReference type="ARBA" id="ARBA00023134"/>
    </source>
</evidence>
<feature type="signal peptide" evidence="18">
    <location>
        <begin position="1"/>
        <end position="21"/>
    </location>
</feature>
<evidence type="ECO:0000256" key="8">
    <source>
        <dbReference type="ARBA" id="ARBA00022989"/>
    </source>
</evidence>
<dbReference type="Pfam" id="PF01094">
    <property type="entry name" value="ANF_receptor"/>
    <property type="match status" value="1"/>
</dbReference>
<dbReference type="Pfam" id="PF07714">
    <property type="entry name" value="PK_Tyr_Ser-Thr"/>
    <property type="match status" value="1"/>
</dbReference>
<keyword evidence="14 16" id="KW-0141">cGMP biosynthesis</keyword>
<dbReference type="InterPro" id="IPR011645">
    <property type="entry name" value="HNOB_dom_associated"/>
</dbReference>
<dbReference type="Gene3D" id="3.30.70.1230">
    <property type="entry name" value="Nucleotide cyclase"/>
    <property type="match status" value="1"/>
</dbReference>
<keyword evidence="11" id="KW-0675">Receptor</keyword>
<dbReference type="InterPro" id="IPR011009">
    <property type="entry name" value="Kinase-like_dom_sf"/>
</dbReference>
<dbReference type="CDD" id="cd07302">
    <property type="entry name" value="CHD"/>
    <property type="match status" value="1"/>
</dbReference>
<dbReference type="EC" id="4.6.1.2" evidence="3 16"/>
<comment type="subcellular location">
    <subcellularLocation>
        <location evidence="2">Cell membrane</location>
        <topology evidence="2">Single-pass type I membrane protein</topology>
    </subcellularLocation>
</comment>
<dbReference type="InterPro" id="IPR029787">
    <property type="entry name" value="Nucleotide_cyclase"/>
</dbReference>
<dbReference type="Pfam" id="PF07701">
    <property type="entry name" value="HNOBA"/>
    <property type="match status" value="1"/>
</dbReference>
<dbReference type="InterPro" id="IPR028082">
    <property type="entry name" value="Peripla_BP_I"/>
</dbReference>
<keyword evidence="12" id="KW-0325">Glycoprotein</keyword>
<dbReference type="OMA" id="ANTCEEN"/>
<evidence type="ECO:0000256" key="17">
    <source>
        <dbReference type="SAM" id="Phobius"/>
    </source>
</evidence>
<dbReference type="Gene3D" id="1.10.510.10">
    <property type="entry name" value="Transferase(Phosphotransferase) domain 1"/>
    <property type="match status" value="1"/>
</dbReference>
<feature type="domain" description="Protein kinase" evidence="19">
    <location>
        <begin position="606"/>
        <end position="870"/>
    </location>
</feature>
<keyword evidence="6 18" id="KW-0732">Signal</keyword>
<feature type="transmembrane region" description="Helical" evidence="17">
    <location>
        <begin position="520"/>
        <end position="545"/>
    </location>
</feature>
<evidence type="ECO:0000256" key="16">
    <source>
        <dbReference type="RuleBase" id="RU003431"/>
    </source>
</evidence>
<dbReference type="InterPro" id="IPR001054">
    <property type="entry name" value="A/G_cyclase"/>
</dbReference>
<dbReference type="InterPro" id="IPR001828">
    <property type="entry name" value="ANF_lig-bd_rcpt"/>
</dbReference>
<evidence type="ECO:0000256" key="14">
    <source>
        <dbReference type="ARBA" id="ARBA00023293"/>
    </source>
</evidence>
<dbReference type="OrthoDB" id="1890790at2759"/>
<comment type="similarity">
    <text evidence="15">Belongs to the adenylyl cyclase class-4/guanylyl cyclase family.</text>
</comment>
<dbReference type="GO" id="GO:0004672">
    <property type="term" value="F:protein kinase activity"/>
    <property type="evidence" value="ECO:0007669"/>
    <property type="project" value="InterPro"/>
</dbReference>
<keyword evidence="5 17" id="KW-0812">Transmembrane</keyword>
<dbReference type="GO" id="GO:0001653">
    <property type="term" value="F:peptide receptor activity"/>
    <property type="evidence" value="ECO:0007669"/>
    <property type="project" value="TreeGrafter"/>
</dbReference>
<dbReference type="PANTHER" id="PTHR11920">
    <property type="entry name" value="GUANYLYL CYCLASE"/>
    <property type="match status" value="1"/>
</dbReference>
<dbReference type="InterPro" id="IPR000719">
    <property type="entry name" value="Prot_kinase_dom"/>
</dbReference>
<dbReference type="FunFam" id="3.30.70.1230:FF:000004">
    <property type="entry name" value="Guanylate cyclase"/>
    <property type="match status" value="1"/>
</dbReference>
<dbReference type="GO" id="GO:0005525">
    <property type="term" value="F:GTP binding"/>
    <property type="evidence" value="ECO:0007669"/>
    <property type="project" value="UniProtKB-KW"/>
</dbReference>
<dbReference type="InterPro" id="IPR018297">
    <property type="entry name" value="A/G_cyclase_CS"/>
</dbReference>
<dbReference type="PRINTS" id="PR00255">
    <property type="entry name" value="NATPEPTIDER"/>
</dbReference>
<dbReference type="GO" id="GO:0004016">
    <property type="term" value="F:adenylate cyclase activity"/>
    <property type="evidence" value="ECO:0007669"/>
    <property type="project" value="TreeGrafter"/>
</dbReference>
<evidence type="ECO:0000256" key="5">
    <source>
        <dbReference type="ARBA" id="ARBA00022692"/>
    </source>
</evidence>
<dbReference type="SUPFAM" id="SSF53822">
    <property type="entry name" value="Periplasmic binding protein-like I"/>
    <property type="match status" value="1"/>
</dbReference>
<dbReference type="SUPFAM" id="SSF55073">
    <property type="entry name" value="Nucleotide cyclase"/>
    <property type="match status" value="1"/>
</dbReference>
<feature type="domain" description="Guanylate cyclase" evidence="20">
    <location>
        <begin position="946"/>
        <end position="1076"/>
    </location>
</feature>
<dbReference type="PROSITE" id="PS50125">
    <property type="entry name" value="GUANYLATE_CYCLASE_2"/>
    <property type="match status" value="1"/>
</dbReference>
<keyword evidence="9" id="KW-0342">GTP-binding</keyword>
<dbReference type="SMART" id="SM00044">
    <property type="entry name" value="CYCc"/>
    <property type="match status" value="1"/>
</dbReference>
<dbReference type="PROSITE" id="PS00452">
    <property type="entry name" value="GUANYLATE_CYCLASE_1"/>
    <property type="match status" value="1"/>
</dbReference>
<evidence type="ECO:0000256" key="1">
    <source>
        <dbReference type="ARBA" id="ARBA00001436"/>
    </source>
</evidence>
<evidence type="ECO:0000256" key="13">
    <source>
        <dbReference type="ARBA" id="ARBA00023239"/>
    </source>
</evidence>
<dbReference type="InterPro" id="IPR001245">
    <property type="entry name" value="Ser-Thr/Tyr_kinase_cat_dom"/>
</dbReference>
<dbReference type="GO" id="GO:0005524">
    <property type="term" value="F:ATP binding"/>
    <property type="evidence" value="ECO:0007669"/>
    <property type="project" value="InterPro"/>
</dbReference>
<evidence type="ECO:0000313" key="21">
    <source>
        <dbReference type="Proteomes" id="UP000515146"/>
    </source>
</evidence>
<dbReference type="KEGG" id="dpte:113795070"/>
<dbReference type="Gene3D" id="3.40.50.2300">
    <property type="match status" value="2"/>
</dbReference>
<evidence type="ECO:0000313" key="22">
    <source>
        <dbReference type="RefSeq" id="XP_027201053.1"/>
    </source>
</evidence>
<reference evidence="22" key="1">
    <citation type="submission" date="2025-08" db="UniProtKB">
        <authorList>
            <consortium name="RefSeq"/>
        </authorList>
    </citation>
    <scope>IDENTIFICATION</scope>
    <source>
        <strain evidence="22">Airmid</strain>
    </source>
</reference>
<proteinExistence type="inferred from homology"/>
<evidence type="ECO:0000256" key="11">
    <source>
        <dbReference type="ARBA" id="ARBA00023170"/>
    </source>
</evidence>
<gene>
    <name evidence="22" type="primary">LOC113795070</name>
</gene>
<feature type="chain" id="PRO_5027982082" description="Guanylate cyclase" evidence="18">
    <location>
        <begin position="22"/>
        <end position="1128"/>
    </location>
</feature>
<keyword evidence="8 17" id="KW-1133">Transmembrane helix</keyword>
<dbReference type="InterPro" id="IPR050401">
    <property type="entry name" value="Cyclic_nucleotide_synthase"/>
</dbReference>
<evidence type="ECO:0000259" key="19">
    <source>
        <dbReference type="PROSITE" id="PS50011"/>
    </source>
</evidence>
<keyword evidence="10 17" id="KW-0472">Membrane</keyword>
<accession>A0A6P6Y6M2</accession>
<evidence type="ECO:0000256" key="4">
    <source>
        <dbReference type="ARBA" id="ARBA00022475"/>
    </source>
</evidence>
<dbReference type="InParanoid" id="A0A6P6Y6M2"/>
<evidence type="ECO:0000259" key="20">
    <source>
        <dbReference type="PROSITE" id="PS50125"/>
    </source>
</evidence>
<keyword evidence="7" id="KW-0547">Nucleotide-binding</keyword>
<keyword evidence="21" id="KW-1185">Reference proteome</keyword>
<comment type="catalytic activity">
    <reaction evidence="1 16">
        <text>GTP = 3',5'-cyclic GMP + diphosphate</text>
        <dbReference type="Rhea" id="RHEA:13665"/>
        <dbReference type="ChEBI" id="CHEBI:33019"/>
        <dbReference type="ChEBI" id="CHEBI:37565"/>
        <dbReference type="ChEBI" id="CHEBI:57746"/>
        <dbReference type="EC" id="4.6.1.2"/>
    </reaction>
</comment>
<evidence type="ECO:0000256" key="7">
    <source>
        <dbReference type="ARBA" id="ARBA00022741"/>
    </source>
</evidence>
<dbReference type="GO" id="GO:0007168">
    <property type="term" value="P:receptor guanylyl cyclase signaling pathway"/>
    <property type="evidence" value="ECO:0007669"/>
    <property type="project" value="TreeGrafter"/>
</dbReference>
<evidence type="ECO:0000256" key="2">
    <source>
        <dbReference type="ARBA" id="ARBA00004251"/>
    </source>
</evidence>